<keyword evidence="2" id="KW-1185">Reference proteome</keyword>
<comment type="caution">
    <text evidence="1">The sequence shown here is derived from an EMBL/GenBank/DDBJ whole genome shotgun (WGS) entry which is preliminary data.</text>
</comment>
<protein>
    <recommendedName>
        <fullName evidence="3">LamG domain-containing protein</fullName>
    </recommendedName>
</protein>
<proteinExistence type="predicted"/>
<dbReference type="SUPFAM" id="SSF49899">
    <property type="entry name" value="Concanavalin A-like lectins/glucanases"/>
    <property type="match status" value="1"/>
</dbReference>
<evidence type="ECO:0000313" key="2">
    <source>
        <dbReference type="Proteomes" id="UP001168620"/>
    </source>
</evidence>
<dbReference type="Gene3D" id="2.60.120.200">
    <property type="match status" value="1"/>
</dbReference>
<name>A0ABT8FJG4_9ACTN</name>
<evidence type="ECO:0008006" key="3">
    <source>
        <dbReference type="Google" id="ProtNLM"/>
    </source>
</evidence>
<organism evidence="1 2">
    <name type="scientific">Nocardioides oceani</name>
    <dbReference type="NCBI Taxonomy" id="3058369"/>
    <lineage>
        <taxon>Bacteria</taxon>
        <taxon>Bacillati</taxon>
        <taxon>Actinomycetota</taxon>
        <taxon>Actinomycetes</taxon>
        <taxon>Propionibacteriales</taxon>
        <taxon>Nocardioidaceae</taxon>
        <taxon>Nocardioides</taxon>
    </lineage>
</organism>
<reference evidence="1" key="1">
    <citation type="submission" date="2023-06" db="EMBL/GenBank/DDBJ databases">
        <title>Draft genome sequence of Nocardioides sp. SOB77.</title>
        <authorList>
            <person name="Zhang G."/>
        </authorList>
    </citation>
    <scope>NUCLEOTIDE SEQUENCE</scope>
    <source>
        <strain evidence="1">SOB77</strain>
    </source>
</reference>
<dbReference type="RefSeq" id="WP_300953843.1">
    <property type="nucleotide sequence ID" value="NZ_JAUHJQ010000008.1"/>
</dbReference>
<dbReference type="EMBL" id="JAUHJQ010000008">
    <property type="protein sequence ID" value="MDN4174749.1"/>
    <property type="molecule type" value="Genomic_DNA"/>
</dbReference>
<accession>A0ABT8FJG4</accession>
<evidence type="ECO:0000313" key="1">
    <source>
        <dbReference type="EMBL" id="MDN4174749.1"/>
    </source>
</evidence>
<dbReference type="InterPro" id="IPR013320">
    <property type="entry name" value="ConA-like_dom_sf"/>
</dbReference>
<dbReference type="Proteomes" id="UP001168620">
    <property type="component" value="Unassembled WGS sequence"/>
</dbReference>
<gene>
    <name evidence="1" type="ORF">QWY28_17440</name>
</gene>
<sequence>MGAFDDWRGKRNRVFFPPRDVPNVLAWFEGDKIAGAGGANVVKWSATAGGFPLLLLANTPAAPTLLTGVANGRRAVRFGAGARLASTSGFGVAGPLTPSTGPVGAPLTHAFVFRVSSDFAITSPTAIFFQFGNQRVRFAGAGKTLYLTGSAGENVNGPELTDGSWHVGVVTFNGPNGAACYIDGYLTSLVAAPGAVIAATAYECGIVGGDVTAGHVDLGEMITAQMAPAPNLISDLTAALAEKWGLS</sequence>